<keyword evidence="2" id="KW-1133">Transmembrane helix</keyword>
<dbReference type="RefSeq" id="WP_013132190.1">
    <property type="nucleotide sequence ID" value="NC_014165.1"/>
</dbReference>
<dbReference type="HOGENOM" id="CLU_129329_1_2_11"/>
<evidence type="ECO:0000256" key="1">
    <source>
        <dbReference type="SAM" id="MobiDB-lite"/>
    </source>
</evidence>
<keyword evidence="2" id="KW-0812">Transmembrane</keyword>
<feature type="transmembrane region" description="Helical" evidence="2">
    <location>
        <begin position="63"/>
        <end position="80"/>
    </location>
</feature>
<evidence type="ECO:0008006" key="5">
    <source>
        <dbReference type="Google" id="ProtNLM"/>
    </source>
</evidence>
<dbReference type="eggNOG" id="ENOG5033AAH">
    <property type="taxonomic scope" value="Bacteria"/>
</dbReference>
<dbReference type="Proteomes" id="UP000006640">
    <property type="component" value="Chromosome"/>
</dbReference>
<dbReference type="STRING" id="469371.Tbis_1945"/>
<name>D6Y1Q1_THEBD</name>
<protein>
    <recommendedName>
        <fullName evidence="5">DUF3099 domain-containing protein</fullName>
    </recommendedName>
</protein>
<feature type="region of interest" description="Disordered" evidence="1">
    <location>
        <begin position="84"/>
        <end position="110"/>
    </location>
</feature>
<proteinExistence type="predicted"/>
<dbReference type="Pfam" id="PF11298">
    <property type="entry name" value="DUF3099"/>
    <property type="match status" value="1"/>
</dbReference>
<gene>
    <name evidence="3" type="ordered locus">Tbis_1945</name>
</gene>
<keyword evidence="4" id="KW-1185">Reference proteome</keyword>
<keyword evidence="2" id="KW-0472">Membrane</keyword>
<evidence type="ECO:0000256" key="2">
    <source>
        <dbReference type="SAM" id="Phobius"/>
    </source>
</evidence>
<evidence type="ECO:0000313" key="3">
    <source>
        <dbReference type="EMBL" id="ADG88657.1"/>
    </source>
</evidence>
<dbReference type="AlphaFoldDB" id="D6Y1Q1"/>
<reference evidence="3 4" key="1">
    <citation type="submission" date="2010-01" db="EMBL/GenBank/DDBJ databases">
        <title>The complete genome of Thermobispora bispora DSM 43833.</title>
        <authorList>
            <consortium name="US DOE Joint Genome Institute (JGI-PGF)"/>
            <person name="Lucas S."/>
            <person name="Copeland A."/>
            <person name="Lapidus A."/>
            <person name="Glavina del Rio T."/>
            <person name="Dalin E."/>
            <person name="Tice H."/>
            <person name="Bruce D."/>
            <person name="Goodwin L."/>
            <person name="Pitluck S."/>
            <person name="Kyrpides N."/>
            <person name="Mavromatis K."/>
            <person name="Ivanova N."/>
            <person name="Mikhailova N."/>
            <person name="Chertkov O."/>
            <person name="Brettin T."/>
            <person name="Detter J.C."/>
            <person name="Han C."/>
            <person name="Larimer F."/>
            <person name="Land M."/>
            <person name="Hauser L."/>
            <person name="Markowitz V."/>
            <person name="Cheng J.-F."/>
            <person name="Hugenholtz P."/>
            <person name="Woyke T."/>
            <person name="Wu D."/>
            <person name="Jando M."/>
            <person name="Schneider S."/>
            <person name="Klenk H.-P."/>
            <person name="Eisen J.A."/>
        </authorList>
    </citation>
    <scope>NUCLEOTIDE SEQUENCE [LARGE SCALE GENOMIC DNA]</scope>
    <source>
        <strain evidence="4">ATCC 19993 / DSM 43833 / CBS 139.67 / JCM 10125 / KCTC 9307 / NBRC 14880 / R51</strain>
    </source>
</reference>
<dbReference type="KEGG" id="tbi:Tbis_1945"/>
<sequence length="110" mass="12464">MEFVKSWRGFRRNRQVVHRVTDAPVSLTDDIKRRERAYLIKMGIRLICFILAVALPAPWPIKLLLVAAAVLLPYVAVIGANQRGRDVDPDLDLTSPERKEITGSRREIGS</sequence>
<dbReference type="EMBL" id="CP001874">
    <property type="protein sequence ID" value="ADG88657.1"/>
    <property type="molecule type" value="Genomic_DNA"/>
</dbReference>
<evidence type="ECO:0000313" key="4">
    <source>
        <dbReference type="Proteomes" id="UP000006640"/>
    </source>
</evidence>
<feature type="compositionally biased region" description="Basic and acidic residues" evidence="1">
    <location>
        <begin position="95"/>
        <end position="110"/>
    </location>
</feature>
<organism evidence="3 4">
    <name type="scientific">Thermobispora bispora (strain ATCC 19993 / DSM 43833 / CBS 139.67 / JCM 10125 / KCTC 9307 / NBRC 14880 / R51)</name>
    <dbReference type="NCBI Taxonomy" id="469371"/>
    <lineage>
        <taxon>Bacteria</taxon>
        <taxon>Bacillati</taxon>
        <taxon>Actinomycetota</taxon>
        <taxon>Actinomycetes</taxon>
        <taxon>Streptosporangiales</taxon>
        <taxon>Streptosporangiaceae</taxon>
        <taxon>Thermobispora</taxon>
    </lineage>
</organism>
<accession>D6Y1Q1</accession>
<feature type="transmembrane region" description="Helical" evidence="2">
    <location>
        <begin position="38"/>
        <end position="57"/>
    </location>
</feature>
<dbReference type="InterPro" id="IPR021449">
    <property type="entry name" value="DUF3099"/>
</dbReference>